<dbReference type="Proteomes" id="UP000324974">
    <property type="component" value="Chromosome"/>
</dbReference>
<reference evidence="2" key="1">
    <citation type="submission" date="2019-08" db="EMBL/GenBank/DDBJ databases">
        <title>Limnoglobus roseus gen. nov., sp. nov., a novel freshwater planctomycete with a giant genome from the family Gemmataceae.</title>
        <authorList>
            <person name="Kulichevskaya I.S."/>
            <person name="Naumoff D.G."/>
            <person name="Miroshnikov K."/>
            <person name="Ivanova A."/>
            <person name="Philippov D.A."/>
            <person name="Hakobyan A."/>
            <person name="Rijpstra I.C."/>
            <person name="Sinninghe Damste J.S."/>
            <person name="Liesack W."/>
            <person name="Dedysh S.N."/>
        </authorList>
    </citation>
    <scope>NUCLEOTIDE SEQUENCE [LARGE SCALE GENOMIC DNA]</scope>
    <source>
        <strain evidence="2">PX52</strain>
    </source>
</reference>
<gene>
    <name evidence="1" type="ORF">PX52LOC_00878</name>
</gene>
<proteinExistence type="predicted"/>
<dbReference type="EMBL" id="CP042425">
    <property type="protein sequence ID" value="QEL14016.1"/>
    <property type="molecule type" value="Genomic_DNA"/>
</dbReference>
<keyword evidence="2" id="KW-1185">Reference proteome</keyword>
<organism evidence="1 2">
    <name type="scientific">Limnoglobus roseus</name>
    <dbReference type="NCBI Taxonomy" id="2598579"/>
    <lineage>
        <taxon>Bacteria</taxon>
        <taxon>Pseudomonadati</taxon>
        <taxon>Planctomycetota</taxon>
        <taxon>Planctomycetia</taxon>
        <taxon>Gemmatales</taxon>
        <taxon>Gemmataceae</taxon>
        <taxon>Limnoglobus</taxon>
    </lineage>
</organism>
<accession>A0A5C1A7Q0</accession>
<evidence type="ECO:0000313" key="1">
    <source>
        <dbReference type="EMBL" id="QEL14016.1"/>
    </source>
</evidence>
<sequence>MAKFRLTRIEPPDWATRPDLSIFRVTVAEYAAIQRHRDKLLRVVHREVEAYLNDPRLVFDGDAEGFPHRRRLTGAYYIGHELYEAHADPTLFVASVMCRCLEPPKAGVDRDDDYLGLQVWLRCFPGRWSSFEVFRNTDSSSI</sequence>
<dbReference type="KEGG" id="lrs:PX52LOC_00878"/>
<dbReference type="AlphaFoldDB" id="A0A5C1A7Q0"/>
<name>A0A5C1A7Q0_9BACT</name>
<protein>
    <submittedName>
        <fullName evidence="1">Uncharacterized protein</fullName>
    </submittedName>
</protein>
<dbReference type="RefSeq" id="WP_149108940.1">
    <property type="nucleotide sequence ID" value="NZ_CP042425.1"/>
</dbReference>
<dbReference type="OrthoDB" id="2679112at2"/>
<evidence type="ECO:0000313" key="2">
    <source>
        <dbReference type="Proteomes" id="UP000324974"/>
    </source>
</evidence>